<name>A0ABZ2N2X3_9BACI</name>
<evidence type="ECO:0000313" key="2">
    <source>
        <dbReference type="Proteomes" id="UP001387364"/>
    </source>
</evidence>
<accession>A0ABZ2N2X3</accession>
<evidence type="ECO:0000313" key="1">
    <source>
        <dbReference type="EMBL" id="WXB91900.1"/>
    </source>
</evidence>
<organism evidence="1 2">
    <name type="scientific">Bacillus kandeliae</name>
    <dbReference type="NCBI Taxonomy" id="3129297"/>
    <lineage>
        <taxon>Bacteria</taxon>
        <taxon>Bacillati</taxon>
        <taxon>Bacillota</taxon>
        <taxon>Bacilli</taxon>
        <taxon>Bacillales</taxon>
        <taxon>Bacillaceae</taxon>
        <taxon>Bacillus</taxon>
    </lineage>
</organism>
<keyword evidence="2" id="KW-1185">Reference proteome</keyword>
<dbReference type="Gene3D" id="3.30.40.30">
    <property type="entry name" value="YqaI domain"/>
    <property type="match status" value="1"/>
</dbReference>
<gene>
    <name evidence="1" type="ORF">WDJ61_11545</name>
</gene>
<dbReference type="RefSeq" id="WP_338749852.1">
    <property type="nucleotide sequence ID" value="NZ_CP147404.1"/>
</dbReference>
<dbReference type="SUPFAM" id="SSF160713">
    <property type="entry name" value="YqaI-like"/>
    <property type="match status" value="1"/>
</dbReference>
<evidence type="ECO:0008006" key="3">
    <source>
        <dbReference type="Google" id="ProtNLM"/>
    </source>
</evidence>
<dbReference type="InterPro" id="IPR023118">
    <property type="entry name" value="YqaI_dom_sf"/>
</dbReference>
<reference evidence="1 2" key="1">
    <citation type="submission" date="2024-02" db="EMBL/GenBank/DDBJ databases">
        <title>Seven novel Bacillus-like species.</title>
        <authorList>
            <person name="Liu G."/>
        </authorList>
    </citation>
    <scope>NUCLEOTIDE SEQUENCE [LARGE SCALE GENOMIC DNA]</scope>
    <source>
        <strain evidence="1 2">FJAT-52991</strain>
    </source>
</reference>
<sequence length="72" mass="8259">MRDHPMIEQIERTGYPAYLEEQVADTPIEDMFGDEILDNDIYFVFKNGDVVLSENLGHYAIVHLDADEVTAE</sequence>
<proteinExistence type="predicted"/>
<protein>
    <recommendedName>
        <fullName evidence="3">Halobacterial output domain-containing protein</fullName>
    </recommendedName>
</protein>
<dbReference type="Proteomes" id="UP001387364">
    <property type="component" value="Chromosome"/>
</dbReference>
<dbReference type="EMBL" id="CP147404">
    <property type="protein sequence ID" value="WXB91900.1"/>
    <property type="molecule type" value="Genomic_DNA"/>
</dbReference>